<dbReference type="Proteomes" id="UP000264006">
    <property type="component" value="Plasmid pEDY32-46I"/>
</dbReference>
<keyword evidence="2" id="KW-1185">Reference proteome</keyword>
<dbReference type="GO" id="GO:0006508">
    <property type="term" value="P:proteolysis"/>
    <property type="evidence" value="ECO:0007669"/>
    <property type="project" value="UniProtKB-KW"/>
</dbReference>
<dbReference type="AlphaFoldDB" id="A0A346Y5Z8"/>
<dbReference type="EMBL" id="CP031166">
    <property type="protein sequence ID" value="AXV09895.1"/>
    <property type="molecule type" value="Genomic_DNA"/>
</dbReference>
<gene>
    <name evidence="1" type="ORF">DVS28_b0125</name>
</gene>
<dbReference type="SUPFAM" id="SSF49313">
    <property type="entry name" value="Cadherin-like"/>
    <property type="match status" value="2"/>
</dbReference>
<dbReference type="InterPro" id="IPR013783">
    <property type="entry name" value="Ig-like_fold"/>
</dbReference>
<dbReference type="GO" id="GO:0016020">
    <property type="term" value="C:membrane"/>
    <property type="evidence" value="ECO:0007669"/>
    <property type="project" value="InterPro"/>
</dbReference>
<protein>
    <submittedName>
        <fullName evidence="1">Serine protease, subtilase family</fullName>
    </submittedName>
</protein>
<keyword evidence="1" id="KW-0645">Protease</keyword>
<keyword evidence="1" id="KW-0378">Hydrolase</keyword>
<dbReference type="KEGG" id="euz:DVS28_b0125"/>
<dbReference type="GO" id="GO:0005975">
    <property type="term" value="P:carbohydrate metabolic process"/>
    <property type="evidence" value="ECO:0007669"/>
    <property type="project" value="UniProtKB-ARBA"/>
</dbReference>
<reference evidence="1 2" key="1">
    <citation type="submission" date="2018-09" db="EMBL/GenBank/DDBJ databases">
        <title>Complete genome sequence of Euzebya sp. DY32-46 isolated from seawater of Pacific Ocean.</title>
        <authorList>
            <person name="Xu L."/>
            <person name="Wu Y.-H."/>
            <person name="Xu X.-W."/>
        </authorList>
    </citation>
    <scope>NUCLEOTIDE SEQUENCE [LARGE SCALE GENOMIC DNA]</scope>
    <source>
        <strain evidence="1 2">DY32-46</strain>
        <plasmid evidence="2">pedy32-46i</plasmid>
    </source>
</reference>
<evidence type="ECO:0000313" key="1">
    <source>
        <dbReference type="EMBL" id="AXV09895.1"/>
    </source>
</evidence>
<name>A0A346Y5Z8_9ACTN</name>
<accession>A0A346Y5Z8</accession>
<organism evidence="1 2">
    <name type="scientific">Euzebya pacifica</name>
    <dbReference type="NCBI Taxonomy" id="1608957"/>
    <lineage>
        <taxon>Bacteria</taxon>
        <taxon>Bacillati</taxon>
        <taxon>Actinomycetota</taxon>
        <taxon>Nitriliruptoria</taxon>
        <taxon>Euzebyales</taxon>
    </lineage>
</organism>
<dbReference type="GO" id="GO:0005509">
    <property type="term" value="F:calcium ion binding"/>
    <property type="evidence" value="ECO:0007669"/>
    <property type="project" value="InterPro"/>
</dbReference>
<sequence length="1120" mass="114574">MVLLATLAPMSAYAQDTGGDTTPPTITSFELIDTTGDTDVGPVQIRMRATATDDLSGPSSVTAYFRSEDGRNTGASLLRTQTPGEFQGSAHFPQYREGGVYTLVGLAAGDQVGNVTNINGAALTQQFGTHTFTIAGQGDTTPPTITSFELIDTTGDTDVGPVQIRMRATATDDLSGPSSVTAYFRSEDGRNTGASLLRTQTPGEFQGSAHFPQYREGGVYTLVGLAAGDQVGNVTNINGAALTQQFGTHTFTIAGQGDTTPPTITGFELIDEVADAGAGPVLIRVRATATDDLSGPSSVTAYFRSEDGRNTGASLSPTQTPGEFQGGVHFPQYSPTGVFTLVGLAAGDHAGNVTNVNGAALTQQFGNPTFRVGNAPTGNHVPVATVQGPYTVPEGETVTVSVFATDADGDTLTYAWDLDGDGAPDHDTNRPSVTFASGDRPIGTQVQIYADVCDTYGVCARARSSVTVVSPVSITTASPLPSGSIGQPYATTLTAAGGTTPYTWAVASGTLPAGLALDSGTGEIVGTPTAAGTFGFVITVTDANGATASAPLTTGNAPATTQPGTDINTPVIVTPTNPDGTPVVDSDGNTVLCDSYELANDSDPLPDGITLDPSTGLLSGSATSGGTYRVIVECSYNIDGQIGAAVAEFTITIAADTTPPAVTCTTPPHPETGWFTEPVTVTCTATDNSGSVSPATQTIIVDTEGPDQAITSDPACDPSDNCVTATVTVSIDLSNPDVTTTVDPAPNDHGWHRTPVTIAATCTDAISGIATCDEPVTVIADGAEQTFIHTGTDLAGRTSRAVTTINLDQVAPQITLTSVEDGASVHDRDETAPSCEATDSLSGTIGDCTVTVIRTPTGGADTVTVTATARDAAGNETTISRTYTVIYDSDAPTITATFNVTPNSADWYRIAPTVTFTCDDPSGVVDCPDPVTFSLDGANQSVTVTAADPWGNTATLTVGGINVDQTAPTLQLTGARDSYTVADRITIECSVDDLTSGVATLDCPGIDTPGTTYGPGAHTITATAVDVAGNTTSMSHTFTVTADVDSIMALVDSYLDASNRPGAQGISNALRSKLASGDYGAFINQVEAQCCIDAPGGNGKRFTRSQADALITLATYLRDR</sequence>
<dbReference type="Pfam" id="PF05345">
    <property type="entry name" value="He_PIG"/>
    <property type="match status" value="2"/>
</dbReference>
<dbReference type="SUPFAM" id="SSF49299">
    <property type="entry name" value="PKD domain"/>
    <property type="match status" value="1"/>
</dbReference>
<dbReference type="InterPro" id="IPR015919">
    <property type="entry name" value="Cadherin-like_sf"/>
</dbReference>
<evidence type="ECO:0000313" key="2">
    <source>
        <dbReference type="Proteomes" id="UP000264006"/>
    </source>
</evidence>
<proteinExistence type="predicted"/>
<keyword evidence="1" id="KW-0614">Plasmid</keyword>
<dbReference type="Gene3D" id="2.60.40.10">
    <property type="entry name" value="Immunoglobulins"/>
    <property type="match status" value="4"/>
</dbReference>
<dbReference type="InterPro" id="IPR035986">
    <property type="entry name" value="PKD_dom_sf"/>
</dbReference>
<geneLocation type="plasmid" evidence="2">
    <name>pedy32-46i</name>
</geneLocation>
<dbReference type="GO" id="GO:0008233">
    <property type="term" value="F:peptidase activity"/>
    <property type="evidence" value="ECO:0007669"/>
    <property type="project" value="UniProtKB-KW"/>
</dbReference>